<keyword evidence="6" id="KW-0378">Hydrolase</keyword>
<evidence type="ECO:0000256" key="3">
    <source>
        <dbReference type="ARBA" id="ARBA00023125"/>
    </source>
</evidence>
<organism evidence="6 7">
    <name type="scientific">Massilia norwichensis</name>
    <dbReference type="NCBI Taxonomy" id="1442366"/>
    <lineage>
        <taxon>Bacteria</taxon>
        <taxon>Pseudomonadati</taxon>
        <taxon>Pseudomonadota</taxon>
        <taxon>Betaproteobacteria</taxon>
        <taxon>Burkholderiales</taxon>
        <taxon>Oxalobacteraceae</taxon>
        <taxon>Telluria group</taxon>
        <taxon>Massilia</taxon>
    </lineage>
</organism>
<reference evidence="6 7" key="1">
    <citation type="submission" date="2022-08" db="EMBL/GenBank/DDBJ databases">
        <title>Reclassification of Massilia species as members of the genera Telluria, Duganella, Pseudoduganella, Mokoshia gen. nov. and Zemynaea gen. nov. using orthogonal and non-orthogonal genome-based approaches.</title>
        <authorList>
            <person name="Bowman J.P."/>
        </authorList>
    </citation>
    <scope>NUCLEOTIDE SEQUENCE [LARGE SCALE GENOMIC DNA]</scope>
    <source>
        <strain evidence="6 7">LMG 28164</strain>
    </source>
</reference>
<keyword evidence="6" id="KW-0540">Nuclease</keyword>
<evidence type="ECO:0000313" key="6">
    <source>
        <dbReference type="EMBL" id="MCS0590417.1"/>
    </source>
</evidence>
<keyword evidence="2" id="KW-0680">Restriction system</keyword>
<proteinExistence type="inferred from homology"/>
<dbReference type="InterPro" id="IPR000055">
    <property type="entry name" value="Restrct_endonuc_typeI_TRD"/>
</dbReference>
<evidence type="ECO:0000259" key="5">
    <source>
        <dbReference type="Pfam" id="PF01420"/>
    </source>
</evidence>
<evidence type="ECO:0000256" key="1">
    <source>
        <dbReference type="ARBA" id="ARBA00010923"/>
    </source>
</evidence>
<comment type="similarity">
    <text evidence="1">Belongs to the type-I restriction system S methylase family.</text>
</comment>
<keyword evidence="7" id="KW-1185">Reference proteome</keyword>
<dbReference type="EC" id="3.1.21.-" evidence="6"/>
<gene>
    <name evidence="6" type="ORF">NX782_14580</name>
</gene>
<dbReference type="EMBL" id="JANUGX010000016">
    <property type="protein sequence ID" value="MCS0590417.1"/>
    <property type="molecule type" value="Genomic_DNA"/>
</dbReference>
<dbReference type="InterPro" id="IPR051212">
    <property type="entry name" value="Type-I_RE_S_subunit"/>
</dbReference>
<feature type="domain" description="Type I restriction modification DNA specificity" evidence="5">
    <location>
        <begin position="430"/>
        <end position="538"/>
    </location>
</feature>
<dbReference type="PANTHER" id="PTHR43140">
    <property type="entry name" value="TYPE-1 RESTRICTION ENZYME ECOKI SPECIFICITY PROTEIN"/>
    <property type="match status" value="1"/>
</dbReference>
<dbReference type="Gene3D" id="3.90.220.20">
    <property type="entry name" value="DNA methylase specificity domains"/>
    <property type="match status" value="2"/>
</dbReference>
<evidence type="ECO:0000313" key="7">
    <source>
        <dbReference type="Proteomes" id="UP001205560"/>
    </source>
</evidence>
<dbReference type="Pfam" id="PF01420">
    <property type="entry name" value="Methylase_S"/>
    <property type="match status" value="1"/>
</dbReference>
<name>A0ABT2A8C4_9BURK</name>
<dbReference type="CDD" id="cd17261">
    <property type="entry name" value="RMtype1_S_EcoKI-TRD2-CR2_like"/>
    <property type="match status" value="1"/>
</dbReference>
<dbReference type="InterPro" id="IPR044946">
    <property type="entry name" value="Restrct_endonuc_typeI_TRD_sf"/>
</dbReference>
<keyword evidence="6" id="KW-0255">Endonuclease</keyword>
<dbReference type="RefSeq" id="WP_258846193.1">
    <property type="nucleotide sequence ID" value="NZ_JANUGX010000016.1"/>
</dbReference>
<dbReference type="SUPFAM" id="SSF116734">
    <property type="entry name" value="DNA methylase specificity domain"/>
    <property type="match status" value="2"/>
</dbReference>
<accession>A0ABT2A8C4</accession>
<comment type="caution">
    <text evidence="6">The sequence shown here is derived from an EMBL/GenBank/DDBJ whole genome shotgun (WGS) entry which is preliminary data.</text>
</comment>
<feature type="coiled-coil region" evidence="4">
    <location>
        <begin position="244"/>
        <end position="271"/>
    </location>
</feature>
<dbReference type="GO" id="GO:0016787">
    <property type="term" value="F:hydrolase activity"/>
    <property type="evidence" value="ECO:0007669"/>
    <property type="project" value="UniProtKB-KW"/>
</dbReference>
<sequence length="662" mass="73308">MDAQQFLTEFGHIANAPGGVSKLRELVLQLAISARLTERVADDTSALELIEANKKRQKSLVAQKVLKRQPAPRPVASSDQPWALPEGWAWTRLGSVTNYGDAPKVEFEDVNEDTWVLELEDIEKGTSRLLSKVFARERKFKSTKNGFPAGAVLYGKLRPYLDKVLIADSPGVCTTEINPISFFDNIDAKYLRWYLKSPYFIAYADGSTYGMNLPRLGTDSAREALFAFPPFIEQSRIVAKVDELMALCDTLEAQQQARRKLQNNLRQSSLQAVASAASPYELQTTWARLADNFGRLFHAPGDVVDLRKAVLDLAVSGYLSHPEELDEPAAVLKSKILAAKERGIADGSFSRKKHVKPEELEETTLPLHWESITLDDAISTIDAGWSPACLPNARDDESKWGVLKTTSVQVLRFLPHEHKELPASLDPRPQYQIELGDILITRAGPKNRVGICCVVDSAPPKLMISDKLIRFHIVGDLINPRFVALCLSAGEPGRIVERLKSGMADSQMNISQDKLRSITIPLPPIQEQQRILEKIEAFMVVVDAYSERLSKSLRLAEQVAAVAVSAITGVAIEQEEEPMKAPQTELVAPLRLGTAPGIKDQAMLATILARHSGEMSAKDLWQRFGGEIDAFYAQLKIEVAHGWILEPAVAEMREKPADAVRA</sequence>
<keyword evidence="3" id="KW-0238">DNA-binding</keyword>
<evidence type="ECO:0000256" key="2">
    <source>
        <dbReference type="ARBA" id="ARBA00022747"/>
    </source>
</evidence>
<dbReference type="Proteomes" id="UP001205560">
    <property type="component" value="Unassembled WGS sequence"/>
</dbReference>
<dbReference type="PANTHER" id="PTHR43140:SF1">
    <property type="entry name" value="TYPE I RESTRICTION ENZYME ECOKI SPECIFICITY SUBUNIT"/>
    <property type="match status" value="1"/>
</dbReference>
<protein>
    <submittedName>
        <fullName evidence="6">Restriction endonuclease subunit S</fullName>
        <ecNumber evidence="6">3.1.21.-</ecNumber>
    </submittedName>
</protein>
<dbReference type="GO" id="GO:0004519">
    <property type="term" value="F:endonuclease activity"/>
    <property type="evidence" value="ECO:0007669"/>
    <property type="project" value="UniProtKB-KW"/>
</dbReference>
<evidence type="ECO:0000256" key="4">
    <source>
        <dbReference type="SAM" id="Coils"/>
    </source>
</evidence>
<keyword evidence="4" id="KW-0175">Coiled coil</keyword>